<dbReference type="FunFam" id="3.10.20.370:FF:000001">
    <property type="entry name" value="Retrovirus-related Pol polyprotein from transposon 17.6-like protein"/>
    <property type="match status" value="1"/>
</dbReference>
<dbReference type="InterPro" id="IPR043128">
    <property type="entry name" value="Rev_trsase/Diguanyl_cyclase"/>
</dbReference>
<dbReference type="InterPro" id="IPR050951">
    <property type="entry name" value="Retrovirus_Pol_polyprotein"/>
</dbReference>
<evidence type="ECO:0000256" key="6">
    <source>
        <dbReference type="ARBA" id="ARBA00022801"/>
    </source>
</evidence>
<dbReference type="GO" id="GO:0004519">
    <property type="term" value="F:endonuclease activity"/>
    <property type="evidence" value="ECO:0007669"/>
    <property type="project" value="UniProtKB-KW"/>
</dbReference>
<feature type="non-terminal residue" evidence="9">
    <location>
        <position position="1"/>
    </location>
</feature>
<dbReference type="InterPro" id="IPR043502">
    <property type="entry name" value="DNA/RNA_pol_sf"/>
</dbReference>
<evidence type="ECO:0000313" key="9">
    <source>
        <dbReference type="EMBL" id="GBM63992.1"/>
    </source>
</evidence>
<dbReference type="PROSITE" id="PS50878">
    <property type="entry name" value="RT_POL"/>
    <property type="match status" value="1"/>
</dbReference>
<keyword evidence="4" id="KW-0540">Nuclease</keyword>
<evidence type="ECO:0000256" key="4">
    <source>
        <dbReference type="ARBA" id="ARBA00022722"/>
    </source>
</evidence>
<dbReference type="Pfam" id="PF17917">
    <property type="entry name" value="RT_RNaseH"/>
    <property type="match status" value="1"/>
</dbReference>
<evidence type="ECO:0000256" key="3">
    <source>
        <dbReference type="ARBA" id="ARBA00022695"/>
    </source>
</evidence>
<sequence>SLGLIEPSEAEIAYPIVCVAKKDGSMRLCVDFRLLNAVTKPFDYPMENITDLINQIGHANVITCLDVLKGYWEIPLEEESRDFTSFKTHRAQYRWKVMPFGLRNAAASFQKVMNSALSEYREFCKAYFDDIAIFSCDWDTHLKHLDVVLSKLTELKFTVNVKKCVFAKTQLKYLGHIIGAGRHEPDPEKLRAIEIIERPRTKSALKSALGLFNYYRNYIKNYAEIAKPLTDLTKKNVPESIPWTDVEELSFQELKNLLCEAPTLYTPDPKKSYVIQCDASSYGVGACLSQRDDKGNLYPISFASQKFNKVQQNWATIEREAYAVVWSIKKFENYVFGANIEIITDHNPLTFLQKSAPQSAKLQRWALALQRYNIHISHCPGAQLKNADGLSRLVCD</sequence>
<dbReference type="GO" id="GO:0003964">
    <property type="term" value="F:RNA-directed DNA polymerase activity"/>
    <property type="evidence" value="ECO:0007669"/>
    <property type="project" value="UniProtKB-KW"/>
</dbReference>
<dbReference type="CDD" id="cd01647">
    <property type="entry name" value="RT_LTR"/>
    <property type="match status" value="1"/>
</dbReference>
<accession>A0A4Y2HFB7</accession>
<dbReference type="Gene3D" id="3.30.70.270">
    <property type="match status" value="2"/>
</dbReference>
<keyword evidence="2" id="KW-0808">Transferase</keyword>
<dbReference type="InterPro" id="IPR000477">
    <property type="entry name" value="RT_dom"/>
</dbReference>
<dbReference type="FunFam" id="3.30.70.270:FF:000020">
    <property type="entry name" value="Transposon Tf2-6 polyprotein-like Protein"/>
    <property type="match status" value="1"/>
</dbReference>
<dbReference type="EMBL" id="BGPR01258382">
    <property type="protein sequence ID" value="GBM63992.1"/>
    <property type="molecule type" value="Genomic_DNA"/>
</dbReference>
<dbReference type="PANTHER" id="PTHR37984">
    <property type="entry name" value="PROTEIN CBG26694"/>
    <property type="match status" value="1"/>
</dbReference>
<dbReference type="Proteomes" id="UP000499080">
    <property type="component" value="Unassembled WGS sequence"/>
</dbReference>
<keyword evidence="7" id="KW-0695">RNA-directed DNA polymerase</keyword>
<dbReference type="SUPFAM" id="SSF56672">
    <property type="entry name" value="DNA/RNA polymerases"/>
    <property type="match status" value="1"/>
</dbReference>
<dbReference type="Gene3D" id="3.10.10.10">
    <property type="entry name" value="HIV Type 1 Reverse Transcriptase, subunit A, domain 1"/>
    <property type="match status" value="1"/>
</dbReference>
<keyword evidence="3" id="KW-0548">Nucleotidyltransferase</keyword>
<feature type="domain" description="Reverse transcriptase" evidence="8">
    <location>
        <begin position="1"/>
        <end position="178"/>
    </location>
</feature>
<dbReference type="EC" id="2.7.7.49" evidence="1"/>
<dbReference type="AlphaFoldDB" id="A0A4Y2HFB7"/>
<dbReference type="InterPro" id="IPR041373">
    <property type="entry name" value="RT_RNaseH"/>
</dbReference>
<evidence type="ECO:0000313" key="10">
    <source>
        <dbReference type="Proteomes" id="UP000499080"/>
    </source>
</evidence>
<gene>
    <name evidence="9" type="primary">pol_2318</name>
    <name evidence="9" type="ORF">AVEN_40176_1</name>
</gene>
<dbReference type="Pfam" id="PF00078">
    <property type="entry name" value="RVT_1"/>
    <property type="match status" value="1"/>
</dbReference>
<evidence type="ECO:0000256" key="7">
    <source>
        <dbReference type="ARBA" id="ARBA00022918"/>
    </source>
</evidence>
<keyword evidence="10" id="KW-1185">Reference proteome</keyword>
<comment type="caution">
    <text evidence="9">The sequence shown here is derived from an EMBL/GenBank/DDBJ whole genome shotgun (WGS) entry which is preliminary data.</text>
</comment>
<evidence type="ECO:0000256" key="2">
    <source>
        <dbReference type="ARBA" id="ARBA00022679"/>
    </source>
</evidence>
<reference evidence="9 10" key="1">
    <citation type="journal article" date="2019" name="Sci. Rep.">
        <title>Orb-weaving spider Araneus ventricosus genome elucidates the spidroin gene catalogue.</title>
        <authorList>
            <person name="Kono N."/>
            <person name="Nakamura H."/>
            <person name="Ohtoshi R."/>
            <person name="Moran D.A.P."/>
            <person name="Shinohara A."/>
            <person name="Yoshida Y."/>
            <person name="Fujiwara M."/>
            <person name="Mori M."/>
            <person name="Tomita M."/>
            <person name="Arakawa K."/>
        </authorList>
    </citation>
    <scope>NUCLEOTIDE SEQUENCE [LARGE SCALE GENOMIC DNA]</scope>
</reference>
<protein>
    <recommendedName>
        <fullName evidence="1">RNA-directed DNA polymerase</fullName>
        <ecNumber evidence="1">2.7.7.49</ecNumber>
    </recommendedName>
</protein>
<organism evidence="9 10">
    <name type="scientific">Araneus ventricosus</name>
    <name type="common">Orbweaver spider</name>
    <name type="synonym">Epeira ventricosa</name>
    <dbReference type="NCBI Taxonomy" id="182803"/>
    <lineage>
        <taxon>Eukaryota</taxon>
        <taxon>Metazoa</taxon>
        <taxon>Ecdysozoa</taxon>
        <taxon>Arthropoda</taxon>
        <taxon>Chelicerata</taxon>
        <taxon>Arachnida</taxon>
        <taxon>Araneae</taxon>
        <taxon>Araneomorphae</taxon>
        <taxon>Entelegynae</taxon>
        <taxon>Araneoidea</taxon>
        <taxon>Araneidae</taxon>
        <taxon>Araneus</taxon>
    </lineage>
</organism>
<name>A0A4Y2HFB7_ARAVE</name>
<evidence type="ECO:0000256" key="5">
    <source>
        <dbReference type="ARBA" id="ARBA00022759"/>
    </source>
</evidence>
<dbReference type="GO" id="GO:0016787">
    <property type="term" value="F:hydrolase activity"/>
    <property type="evidence" value="ECO:0007669"/>
    <property type="project" value="UniProtKB-KW"/>
</dbReference>
<proteinExistence type="predicted"/>
<dbReference type="OrthoDB" id="6430750at2759"/>
<dbReference type="CDD" id="cd09274">
    <property type="entry name" value="RNase_HI_RT_Ty3"/>
    <property type="match status" value="1"/>
</dbReference>
<keyword evidence="5" id="KW-0255">Endonuclease</keyword>
<evidence type="ECO:0000256" key="1">
    <source>
        <dbReference type="ARBA" id="ARBA00012493"/>
    </source>
</evidence>
<dbReference type="PANTHER" id="PTHR37984:SF5">
    <property type="entry name" value="PROTEIN NYNRIN-LIKE"/>
    <property type="match status" value="1"/>
</dbReference>
<keyword evidence="6" id="KW-0378">Hydrolase</keyword>
<evidence type="ECO:0000259" key="8">
    <source>
        <dbReference type="PROSITE" id="PS50878"/>
    </source>
</evidence>